<dbReference type="InterPro" id="IPR011009">
    <property type="entry name" value="Kinase-like_dom_sf"/>
</dbReference>
<evidence type="ECO:0000313" key="1">
    <source>
        <dbReference type="EMBL" id="PBK79535.1"/>
    </source>
</evidence>
<dbReference type="Proteomes" id="UP000217790">
    <property type="component" value="Unassembled WGS sequence"/>
</dbReference>
<dbReference type="EMBL" id="KZ293772">
    <property type="protein sequence ID" value="PBK79535.1"/>
    <property type="molecule type" value="Genomic_DNA"/>
</dbReference>
<dbReference type="SUPFAM" id="SSF56112">
    <property type="entry name" value="Protein kinase-like (PK-like)"/>
    <property type="match status" value="1"/>
</dbReference>
<organism evidence="1 2">
    <name type="scientific">Armillaria gallica</name>
    <name type="common">Bulbous honey fungus</name>
    <name type="synonym">Armillaria bulbosa</name>
    <dbReference type="NCBI Taxonomy" id="47427"/>
    <lineage>
        <taxon>Eukaryota</taxon>
        <taxon>Fungi</taxon>
        <taxon>Dikarya</taxon>
        <taxon>Basidiomycota</taxon>
        <taxon>Agaricomycotina</taxon>
        <taxon>Agaricomycetes</taxon>
        <taxon>Agaricomycetidae</taxon>
        <taxon>Agaricales</taxon>
        <taxon>Marasmiineae</taxon>
        <taxon>Physalacriaceae</taxon>
        <taxon>Armillaria</taxon>
    </lineage>
</organism>
<name>A0A2H3C8Y6_ARMGA</name>
<dbReference type="OrthoDB" id="3269050at2759"/>
<gene>
    <name evidence="1" type="ORF">ARMGADRAFT_120785</name>
</gene>
<keyword evidence="2" id="KW-1185">Reference proteome</keyword>
<proteinExistence type="predicted"/>
<evidence type="ECO:0000313" key="2">
    <source>
        <dbReference type="Proteomes" id="UP000217790"/>
    </source>
</evidence>
<accession>A0A2H3C8Y6</accession>
<sequence>MLHCLARHARLFTPVNRGRRGLHFKAATSYIYPEQPSTFNSKRQALTRLNLSQPRWSKFSNFSPPPSKDSPSNIFLALVWISSNRVSMSQNKDIRQHHHRAPCYWGTHNDIHTRNVVMCEGDPSPVVIDFGEANIREPRTSDEDRTTEIRTRVTRGGFWWILLTDAGRRR</sequence>
<dbReference type="InParanoid" id="A0A2H3C8Y6"/>
<protein>
    <recommendedName>
        <fullName evidence="3">Protein kinase domain-containing protein</fullName>
    </recommendedName>
</protein>
<evidence type="ECO:0008006" key="3">
    <source>
        <dbReference type="Google" id="ProtNLM"/>
    </source>
</evidence>
<dbReference type="AlphaFoldDB" id="A0A2H3C8Y6"/>
<reference evidence="2" key="1">
    <citation type="journal article" date="2017" name="Nat. Ecol. Evol.">
        <title>Genome expansion and lineage-specific genetic innovations in the forest pathogenic fungi Armillaria.</title>
        <authorList>
            <person name="Sipos G."/>
            <person name="Prasanna A.N."/>
            <person name="Walter M.C."/>
            <person name="O'Connor E."/>
            <person name="Balint B."/>
            <person name="Krizsan K."/>
            <person name="Kiss B."/>
            <person name="Hess J."/>
            <person name="Varga T."/>
            <person name="Slot J."/>
            <person name="Riley R."/>
            <person name="Boka B."/>
            <person name="Rigling D."/>
            <person name="Barry K."/>
            <person name="Lee J."/>
            <person name="Mihaltcheva S."/>
            <person name="LaButti K."/>
            <person name="Lipzen A."/>
            <person name="Waldron R."/>
            <person name="Moloney N.M."/>
            <person name="Sperisen C."/>
            <person name="Kredics L."/>
            <person name="Vagvoelgyi C."/>
            <person name="Patrignani A."/>
            <person name="Fitzpatrick D."/>
            <person name="Nagy I."/>
            <person name="Doyle S."/>
            <person name="Anderson J.B."/>
            <person name="Grigoriev I.V."/>
            <person name="Gueldener U."/>
            <person name="Muensterkoetter M."/>
            <person name="Nagy L.G."/>
        </authorList>
    </citation>
    <scope>NUCLEOTIDE SEQUENCE [LARGE SCALE GENOMIC DNA]</scope>
    <source>
        <strain evidence="2">Ar21-2</strain>
    </source>
</reference>